<protein>
    <submittedName>
        <fullName evidence="1">Uncharacterized protein</fullName>
    </submittedName>
</protein>
<keyword evidence="2" id="KW-1185">Reference proteome</keyword>
<proteinExistence type="predicted"/>
<sequence>MDFSSFENQLYPTPEETAVNNVSVLYKRKKFFLTSLRHDVKIIGFLLLTIVYLRDISMLRFIIRGFLQYTLSNPFPATHLYTEESKKSLIKMLLLSVFFINGFCVIIHLIFGSFSSNPIGGHYLYGGMTVEFIGERTPINRLELVIYDLVIMFCQLVLHTIQCFVDDSEILSVKRSDTDSLTDPTDDSNVLMKKLSDDNDGYNGKVMLISIHLLDSIKTVMSYETSLQFDAYNPDLTTESLPGTFNA</sequence>
<comment type="caution">
    <text evidence="1">The sequence shown here is derived from an EMBL/GenBank/DDBJ whole genome shotgun (WGS) entry which is preliminary data.</text>
</comment>
<accession>A0ACA9Y7R4</accession>
<gene>
    <name evidence="1" type="ORF">CLIB1444_04S06238</name>
</gene>
<evidence type="ECO:0000313" key="2">
    <source>
        <dbReference type="Proteomes" id="UP001152531"/>
    </source>
</evidence>
<dbReference type="Proteomes" id="UP001152531">
    <property type="component" value="Unassembled WGS sequence"/>
</dbReference>
<reference evidence="1" key="1">
    <citation type="submission" date="2022-06" db="EMBL/GenBank/DDBJ databases">
        <authorList>
            <person name="Legras J.-L."/>
            <person name="Devillers H."/>
            <person name="Grondin C."/>
        </authorList>
    </citation>
    <scope>NUCLEOTIDE SEQUENCE</scope>
    <source>
        <strain evidence="1">CLIB 1444</strain>
    </source>
</reference>
<evidence type="ECO:0000313" key="1">
    <source>
        <dbReference type="EMBL" id="CAH6720713.1"/>
    </source>
</evidence>
<dbReference type="EMBL" id="CALSDN010000004">
    <property type="protein sequence ID" value="CAH6720713.1"/>
    <property type="molecule type" value="Genomic_DNA"/>
</dbReference>
<organism evidence="1 2">
    <name type="scientific">[Candida] jaroonii</name>
    <dbReference type="NCBI Taxonomy" id="467808"/>
    <lineage>
        <taxon>Eukaryota</taxon>
        <taxon>Fungi</taxon>
        <taxon>Dikarya</taxon>
        <taxon>Ascomycota</taxon>
        <taxon>Saccharomycotina</taxon>
        <taxon>Pichiomycetes</taxon>
        <taxon>Debaryomycetaceae</taxon>
        <taxon>Yamadazyma</taxon>
    </lineage>
</organism>
<name>A0ACA9Y7R4_9ASCO</name>